<dbReference type="Pfam" id="PF07685">
    <property type="entry name" value="GATase_3"/>
    <property type="match status" value="1"/>
</dbReference>
<dbReference type="PANTHER" id="PTHR21343">
    <property type="entry name" value="DETHIOBIOTIN SYNTHETASE"/>
    <property type="match status" value="1"/>
</dbReference>
<evidence type="ECO:0000313" key="6">
    <source>
        <dbReference type="Proteomes" id="UP000886818"/>
    </source>
</evidence>
<evidence type="ECO:0000259" key="3">
    <source>
        <dbReference type="Pfam" id="PF01656"/>
    </source>
</evidence>
<gene>
    <name evidence="2" type="primary">cobQ</name>
    <name evidence="5" type="ORF">KVH43_09725</name>
</gene>
<evidence type="ECO:0000313" key="5">
    <source>
        <dbReference type="EMBL" id="QXM07453.1"/>
    </source>
</evidence>
<reference evidence="5" key="1">
    <citation type="submission" date="2021-07" db="EMBL/GenBank/DDBJ databases">
        <title>Complete genome sequence of Crassaminicella sp. 143-21, isolated from a deep-sea hydrothermal vent.</title>
        <authorList>
            <person name="Li X."/>
        </authorList>
    </citation>
    <scope>NUCLEOTIDE SEQUENCE</scope>
    <source>
        <strain evidence="5">143-21</strain>
    </source>
</reference>
<feature type="active site" description="Nucleophile" evidence="2">
    <location>
        <position position="326"/>
    </location>
</feature>
<keyword evidence="2" id="KW-0169">Cobalamin biosynthesis</keyword>
<dbReference type="Pfam" id="PF01656">
    <property type="entry name" value="CbiA"/>
    <property type="match status" value="1"/>
</dbReference>
<comment type="pathway">
    <text evidence="2">Cofactor biosynthesis; adenosylcobalamin biosynthesis.</text>
</comment>
<dbReference type="NCBIfam" id="NF001989">
    <property type="entry name" value="PRK00784.1"/>
    <property type="match status" value="1"/>
</dbReference>
<dbReference type="HAMAP" id="MF_00028">
    <property type="entry name" value="CobQ"/>
    <property type="match status" value="1"/>
</dbReference>
<accession>A0ABX8REF0</accession>
<comment type="function">
    <text evidence="2">Catalyzes amidations at positions B, D, E, and G on adenosylcobyrinic A,C-diamide. NH(2) groups are provided by glutamine, and one molecule of ATP is hydrogenolyzed for each amidation.</text>
</comment>
<protein>
    <recommendedName>
        <fullName evidence="2">Cobyric acid synthase</fullName>
    </recommendedName>
</protein>
<sequence>MFQGTASSVGKSLLTAAFCRIFYQDGYKVAPFKSQNMALNSYITKKGMEMGRAQVVQAEAAKVEPSVLMNPILLKPTTDKKCQVILNGKVYRNMSAVEYHEFKPTLAKMVKDSFDELAKHYDIVVLEGAGSPAEINLRDKDIVNMGMAEMADADVILIGDIDRGGVFASIYGTIMLLTEEERKRVKGIIINKFRGDVEILKPGIKMLEELTGIPVLGVVPYYNVQIEDEDSLAERFRTERNNKGQIEVAVLYLPHVSNFTDFNVFETQEDVNLRYVMRGQSIGNPDMLIIPGSKNTLEDLIYLKETGLAKEIFRLNKEGKLIIGICGGYQMLGKRLCDPYGTESDIKEINGLGLLDIETVFELEKTTTQVEAEIVAKVQNNFEGIKGMKIKGYEIHMGQTQLGKESFVLNHIKKRLDDEVCIEDGAVSMSGNVMGTYIHGIFDNIGFTRKLLNNIRKAKGLDEKESNVESFELFKEKEYDKLAKIVREHVDLEKIYNIIQGE</sequence>
<evidence type="ECO:0000256" key="1">
    <source>
        <dbReference type="ARBA" id="ARBA00022962"/>
    </source>
</evidence>
<dbReference type="EMBL" id="CP078093">
    <property type="protein sequence ID" value="QXM07453.1"/>
    <property type="molecule type" value="Genomic_DNA"/>
</dbReference>
<dbReference type="PROSITE" id="PS51274">
    <property type="entry name" value="GATASE_COBBQ"/>
    <property type="match status" value="1"/>
</dbReference>
<keyword evidence="6" id="KW-1185">Reference proteome</keyword>
<evidence type="ECO:0000256" key="2">
    <source>
        <dbReference type="HAMAP-Rule" id="MF_00028"/>
    </source>
</evidence>
<keyword evidence="1 2" id="KW-0315">Glutamine amidotransferase</keyword>
<comment type="similarity">
    <text evidence="2">Belongs to the CobB/CobQ family. CobQ subfamily.</text>
</comment>
<dbReference type="InterPro" id="IPR002586">
    <property type="entry name" value="CobQ/CobB/MinD/ParA_Nub-bd_dom"/>
</dbReference>
<organism evidence="5 6">
    <name type="scientific">Crassaminicella indica</name>
    <dbReference type="NCBI Taxonomy" id="2855394"/>
    <lineage>
        <taxon>Bacteria</taxon>
        <taxon>Bacillati</taxon>
        <taxon>Bacillota</taxon>
        <taxon>Clostridia</taxon>
        <taxon>Eubacteriales</taxon>
        <taxon>Clostridiaceae</taxon>
        <taxon>Crassaminicella</taxon>
    </lineage>
</organism>
<dbReference type="CDD" id="cd05389">
    <property type="entry name" value="CobQ_N"/>
    <property type="match status" value="1"/>
</dbReference>
<dbReference type="Proteomes" id="UP000886818">
    <property type="component" value="Chromosome"/>
</dbReference>
<dbReference type="InterPro" id="IPR033949">
    <property type="entry name" value="CobQ_GATase1"/>
</dbReference>
<proteinExistence type="inferred from homology"/>
<dbReference type="InterPro" id="IPR004459">
    <property type="entry name" value="CobQ_synth"/>
</dbReference>
<evidence type="ECO:0000259" key="4">
    <source>
        <dbReference type="Pfam" id="PF07685"/>
    </source>
</evidence>
<name>A0ABX8REF0_9CLOT</name>
<feature type="domain" description="CobQ/CobB/MinD/ParA nucleotide binding" evidence="3">
    <location>
        <begin position="1"/>
        <end position="221"/>
    </location>
</feature>
<dbReference type="PANTHER" id="PTHR21343:SF1">
    <property type="entry name" value="COBYRIC ACID SYNTHASE"/>
    <property type="match status" value="1"/>
</dbReference>
<feature type="domain" description="CobB/CobQ-like glutamine amidotransferase" evidence="4">
    <location>
        <begin position="247"/>
        <end position="444"/>
    </location>
</feature>
<feature type="active site" evidence="2">
    <location>
        <position position="439"/>
    </location>
</feature>
<dbReference type="InterPro" id="IPR047045">
    <property type="entry name" value="CobQ_N"/>
</dbReference>
<dbReference type="InterPro" id="IPR011698">
    <property type="entry name" value="GATase_3"/>
</dbReference>
<dbReference type="CDD" id="cd01750">
    <property type="entry name" value="GATase1_CobQ"/>
    <property type="match status" value="1"/>
</dbReference>
<dbReference type="NCBIfam" id="TIGR00313">
    <property type="entry name" value="cobQ"/>
    <property type="match status" value="1"/>
</dbReference>